<evidence type="ECO:0000313" key="3">
    <source>
        <dbReference type="Proteomes" id="UP000199012"/>
    </source>
</evidence>
<keyword evidence="1" id="KW-1133">Transmembrane helix</keyword>
<dbReference type="EMBL" id="FOKA01000002">
    <property type="protein sequence ID" value="SFA83603.1"/>
    <property type="molecule type" value="Genomic_DNA"/>
</dbReference>
<accession>A0A1I0W6E4</accession>
<dbReference type="AlphaFoldDB" id="A0A1I0W6E4"/>
<reference evidence="2 3" key="1">
    <citation type="submission" date="2016-10" db="EMBL/GenBank/DDBJ databases">
        <authorList>
            <person name="de Groot N.N."/>
        </authorList>
    </citation>
    <scope>NUCLEOTIDE SEQUENCE [LARGE SCALE GENOMIC DNA]</scope>
    <source>
        <strain evidence="2 3">CGMCC 4.6945</strain>
    </source>
</reference>
<dbReference type="STRING" id="988821.SAMN05421867_102177"/>
<feature type="transmembrane region" description="Helical" evidence="1">
    <location>
        <begin position="36"/>
        <end position="53"/>
    </location>
</feature>
<feature type="transmembrane region" description="Helical" evidence="1">
    <location>
        <begin position="105"/>
        <end position="128"/>
    </location>
</feature>
<proteinExistence type="predicted"/>
<keyword evidence="1" id="KW-0472">Membrane</keyword>
<keyword evidence="3" id="KW-1185">Reference proteome</keyword>
<evidence type="ECO:0000313" key="2">
    <source>
        <dbReference type="EMBL" id="SFA83603.1"/>
    </source>
</evidence>
<feature type="transmembrane region" description="Helical" evidence="1">
    <location>
        <begin position="60"/>
        <end position="93"/>
    </location>
</feature>
<gene>
    <name evidence="2" type="ORF">SAMN05421867_102177</name>
</gene>
<feature type="transmembrane region" description="Helical" evidence="1">
    <location>
        <begin position="140"/>
        <end position="158"/>
    </location>
</feature>
<name>A0A1I0W6E4_9CELL</name>
<keyword evidence="1" id="KW-0812">Transmembrane</keyword>
<organism evidence="2 3">
    <name type="scientific">Cellulomonas marina</name>
    <dbReference type="NCBI Taxonomy" id="988821"/>
    <lineage>
        <taxon>Bacteria</taxon>
        <taxon>Bacillati</taxon>
        <taxon>Actinomycetota</taxon>
        <taxon>Actinomycetes</taxon>
        <taxon>Micrococcales</taxon>
        <taxon>Cellulomonadaceae</taxon>
        <taxon>Cellulomonas</taxon>
    </lineage>
</organism>
<sequence>MSGDGAAGRHATVGRDARAGRDDAVRVEVPGLVPAWLLRAAGGLALALAVALVPAGGGRLLAVGLLLGAAVAVRPSALLVGVALGGVLVGVLLAGPVQGPRLHALVLLVPVALVALRTAAAVPARAVVDRLLLARLVRRLLVVQVGAQALAVLAALLGDRPPSTAAALGAVLALGGLALVTARR</sequence>
<feature type="transmembrane region" description="Helical" evidence="1">
    <location>
        <begin position="164"/>
        <end position="182"/>
    </location>
</feature>
<dbReference type="Proteomes" id="UP000199012">
    <property type="component" value="Unassembled WGS sequence"/>
</dbReference>
<dbReference type="RefSeq" id="WP_090030818.1">
    <property type="nucleotide sequence ID" value="NZ_BONM01000024.1"/>
</dbReference>
<protein>
    <submittedName>
        <fullName evidence="2">Uncharacterized protein</fullName>
    </submittedName>
</protein>
<evidence type="ECO:0000256" key="1">
    <source>
        <dbReference type="SAM" id="Phobius"/>
    </source>
</evidence>